<accession>A0A0A9HPC5</accession>
<dbReference type="EMBL" id="GBRH01160227">
    <property type="protein sequence ID" value="JAE37669.1"/>
    <property type="molecule type" value="Transcribed_RNA"/>
</dbReference>
<evidence type="ECO:0000313" key="1">
    <source>
        <dbReference type="EMBL" id="JAE37669.1"/>
    </source>
</evidence>
<name>A0A0A9HPC5_ARUDO</name>
<proteinExistence type="predicted"/>
<reference evidence="1" key="2">
    <citation type="journal article" date="2015" name="Data Brief">
        <title>Shoot transcriptome of the giant reed, Arundo donax.</title>
        <authorList>
            <person name="Barrero R.A."/>
            <person name="Guerrero F.D."/>
            <person name="Moolhuijzen P."/>
            <person name="Goolsby J.A."/>
            <person name="Tidwell J."/>
            <person name="Bellgard S.E."/>
            <person name="Bellgard M.I."/>
        </authorList>
    </citation>
    <scope>NUCLEOTIDE SEQUENCE</scope>
    <source>
        <tissue evidence="1">Shoot tissue taken approximately 20 cm above the soil surface</tissue>
    </source>
</reference>
<organism evidence="1">
    <name type="scientific">Arundo donax</name>
    <name type="common">Giant reed</name>
    <name type="synonym">Donax arundinaceus</name>
    <dbReference type="NCBI Taxonomy" id="35708"/>
    <lineage>
        <taxon>Eukaryota</taxon>
        <taxon>Viridiplantae</taxon>
        <taxon>Streptophyta</taxon>
        <taxon>Embryophyta</taxon>
        <taxon>Tracheophyta</taxon>
        <taxon>Spermatophyta</taxon>
        <taxon>Magnoliopsida</taxon>
        <taxon>Liliopsida</taxon>
        <taxon>Poales</taxon>
        <taxon>Poaceae</taxon>
        <taxon>PACMAD clade</taxon>
        <taxon>Arundinoideae</taxon>
        <taxon>Arundineae</taxon>
        <taxon>Arundo</taxon>
    </lineage>
</organism>
<dbReference type="AlphaFoldDB" id="A0A0A9HPC5"/>
<sequence>MEGWSISNHYCQAVYHCCSQQSVGIEFIISDSSEHL</sequence>
<reference evidence="1" key="1">
    <citation type="submission" date="2014-09" db="EMBL/GenBank/DDBJ databases">
        <authorList>
            <person name="Magalhaes I.L.F."/>
            <person name="Oliveira U."/>
            <person name="Santos F.R."/>
            <person name="Vidigal T.H.D.A."/>
            <person name="Brescovit A.D."/>
            <person name="Santos A.J."/>
        </authorList>
    </citation>
    <scope>NUCLEOTIDE SEQUENCE</scope>
    <source>
        <tissue evidence="1">Shoot tissue taken approximately 20 cm above the soil surface</tissue>
    </source>
</reference>
<protein>
    <submittedName>
        <fullName evidence="1">Uncharacterized protein</fullName>
    </submittedName>
</protein>